<dbReference type="GO" id="GO:0003723">
    <property type="term" value="F:RNA binding"/>
    <property type="evidence" value="ECO:0007669"/>
    <property type="project" value="UniProtKB-KW"/>
</dbReference>
<dbReference type="PANTHER" id="PTHR31633:SF1">
    <property type="entry name" value="H_ACA RIBONUCLEOPROTEIN COMPLEX NON-CORE SUBUNIT NAF1"/>
    <property type="match status" value="1"/>
</dbReference>
<evidence type="ECO:0000256" key="4">
    <source>
        <dbReference type="ARBA" id="ARBA00022517"/>
    </source>
</evidence>
<dbReference type="EMBL" id="KI913124">
    <property type="protein sequence ID" value="ETV81590.1"/>
    <property type="molecule type" value="Genomic_DNA"/>
</dbReference>
<dbReference type="InterPro" id="IPR038664">
    <property type="entry name" value="Gar1/Naf1_Cbf5-bd_sf"/>
</dbReference>
<evidence type="ECO:0000256" key="1">
    <source>
        <dbReference type="ARBA" id="ARBA00004123"/>
    </source>
</evidence>
<evidence type="ECO:0000256" key="6">
    <source>
        <dbReference type="ARBA" id="ARBA00022553"/>
    </source>
</evidence>
<dbReference type="RefSeq" id="XP_009829448.1">
    <property type="nucleotide sequence ID" value="XM_009831146.1"/>
</dbReference>
<dbReference type="STRING" id="112090.W4GPD9"/>
<dbReference type="VEuPathDB" id="FungiDB:H257_06058"/>
<dbReference type="PANTHER" id="PTHR31633">
    <property type="entry name" value="H/ACA RIBONUCLEOPROTEIN COMPLEX NON-CORE SUBUNIT NAF1"/>
    <property type="match status" value="1"/>
</dbReference>
<evidence type="ECO:0000256" key="7">
    <source>
        <dbReference type="ARBA" id="ARBA00022884"/>
    </source>
</evidence>
<dbReference type="GO" id="GO:0006364">
    <property type="term" value="P:rRNA processing"/>
    <property type="evidence" value="ECO:0007669"/>
    <property type="project" value="UniProtKB-KW"/>
</dbReference>
<dbReference type="GO" id="GO:0001522">
    <property type="term" value="P:pseudouridine synthesis"/>
    <property type="evidence" value="ECO:0007669"/>
    <property type="project" value="InterPro"/>
</dbReference>
<evidence type="ECO:0000256" key="9">
    <source>
        <dbReference type="SAM" id="MobiDB-lite"/>
    </source>
</evidence>
<feature type="non-terminal residue" evidence="10">
    <location>
        <position position="1"/>
    </location>
</feature>
<comment type="subcellular location">
    <subcellularLocation>
        <location evidence="1">Nucleus</location>
    </subcellularLocation>
</comment>
<dbReference type="InterPro" id="IPR009000">
    <property type="entry name" value="Transl_B-barrel_sf"/>
</dbReference>
<dbReference type="InterPro" id="IPR007504">
    <property type="entry name" value="H/ACA_rnp_Gar1/Naf1"/>
</dbReference>
<evidence type="ECO:0000256" key="2">
    <source>
        <dbReference type="ARBA" id="ARBA00009801"/>
    </source>
</evidence>
<protein>
    <recommendedName>
        <fullName evidence="3">H/ACA ribonucleoprotein complex non-core subunit NAF1</fullName>
    </recommendedName>
</protein>
<keyword evidence="8" id="KW-0539">Nucleus</keyword>
<proteinExistence type="inferred from homology"/>
<evidence type="ECO:0000313" key="10">
    <source>
        <dbReference type="EMBL" id="ETV81590.1"/>
    </source>
</evidence>
<dbReference type="GeneID" id="20808054"/>
<accession>W4GPD9</accession>
<dbReference type="InterPro" id="IPR040309">
    <property type="entry name" value="Naf1"/>
</dbReference>
<feature type="compositionally biased region" description="Pro residues" evidence="9">
    <location>
        <begin position="421"/>
        <end position="432"/>
    </location>
</feature>
<dbReference type="GO" id="GO:0005732">
    <property type="term" value="C:sno(s)RNA-containing ribonucleoprotein complex"/>
    <property type="evidence" value="ECO:0007669"/>
    <property type="project" value="InterPro"/>
</dbReference>
<dbReference type="AlphaFoldDB" id="W4GPD9"/>
<keyword evidence="7" id="KW-0694">RNA-binding</keyword>
<name>W4GPD9_APHAT</name>
<dbReference type="GO" id="GO:0005634">
    <property type="term" value="C:nucleus"/>
    <property type="evidence" value="ECO:0007669"/>
    <property type="project" value="UniProtKB-SubCell"/>
</dbReference>
<keyword evidence="4" id="KW-0690">Ribosome biogenesis</keyword>
<keyword evidence="6" id="KW-0597">Phosphoprotein</keyword>
<dbReference type="SUPFAM" id="SSF50447">
    <property type="entry name" value="Translation proteins"/>
    <property type="match status" value="1"/>
</dbReference>
<evidence type="ECO:0000256" key="8">
    <source>
        <dbReference type="ARBA" id="ARBA00023242"/>
    </source>
</evidence>
<dbReference type="GO" id="GO:0000493">
    <property type="term" value="P:box H/ACA snoRNP assembly"/>
    <property type="evidence" value="ECO:0007669"/>
    <property type="project" value="InterPro"/>
</dbReference>
<gene>
    <name evidence="10" type="ORF">H257_06058</name>
</gene>
<comment type="similarity">
    <text evidence="2">Belongs to the NAF1 family.</text>
</comment>
<feature type="region of interest" description="Disordered" evidence="9">
    <location>
        <begin position="236"/>
        <end position="432"/>
    </location>
</feature>
<dbReference type="OrthoDB" id="21550at2759"/>
<sequence>MSTQFMDDVLVAAAYAGAEVPETVIPPSIDVLHLDTPGAVAQVEEGEIQADDAIEPVDDADMGDADESSEDDESDPDSDDEDQSKLRLEIESALKKEEQGSLTSAPVVTAHEVFQLPVKKPSMEQLTEECPISKMGRILNVNLAERAITIQSLPHQMPLDEGSVLCLPNRVVLGLVDEVFGPVSLPLYLIRFETADEIPAGAILHADVLYASEHATYVQADKCRIKGSDASNLYDEEPAADEMEYSDDEAEQSAKKSKRKRTPASIGPPQQQRDHSHHPSSSRQPHQRPPPSYPQHASFARPHQGHHYQEHDRQPHQHFHPPQPQQHNHHHGAPYPPPQPSHPHGRGGGYYEQPPPPGQYYPPPHQPSYPPPPPYYNQQHPNGYHDPPYHPRGDYPPPPHQHHPDHHHQPPPPGWHHQQQHPPPPSYNRPSY</sequence>
<reference evidence="10" key="1">
    <citation type="submission" date="2013-12" db="EMBL/GenBank/DDBJ databases">
        <title>The Genome Sequence of Aphanomyces astaci APO3.</title>
        <authorList>
            <consortium name="The Broad Institute Genomics Platform"/>
            <person name="Russ C."/>
            <person name="Tyler B."/>
            <person name="van West P."/>
            <person name="Dieguez-Uribeondo J."/>
            <person name="Young S.K."/>
            <person name="Zeng Q."/>
            <person name="Gargeya S."/>
            <person name="Fitzgerald M."/>
            <person name="Abouelleil A."/>
            <person name="Alvarado L."/>
            <person name="Chapman S.B."/>
            <person name="Gainer-Dewar J."/>
            <person name="Goldberg J."/>
            <person name="Griggs A."/>
            <person name="Gujja S."/>
            <person name="Hansen M."/>
            <person name="Howarth C."/>
            <person name="Imamovic A."/>
            <person name="Ireland A."/>
            <person name="Larimer J."/>
            <person name="McCowan C."/>
            <person name="Murphy C."/>
            <person name="Pearson M."/>
            <person name="Poon T.W."/>
            <person name="Priest M."/>
            <person name="Roberts A."/>
            <person name="Saif S."/>
            <person name="Shea T."/>
            <person name="Sykes S."/>
            <person name="Wortman J."/>
            <person name="Nusbaum C."/>
            <person name="Birren B."/>
        </authorList>
    </citation>
    <scope>NUCLEOTIDE SEQUENCE [LARGE SCALE GENOMIC DNA]</scope>
    <source>
        <strain evidence="10">APO3</strain>
    </source>
</reference>
<keyword evidence="5" id="KW-0698">rRNA processing</keyword>
<evidence type="ECO:0000256" key="3">
    <source>
        <dbReference type="ARBA" id="ARBA00021438"/>
    </source>
</evidence>
<dbReference type="Pfam" id="PF04410">
    <property type="entry name" value="Gar1"/>
    <property type="match status" value="1"/>
</dbReference>
<feature type="compositionally biased region" description="Acidic residues" evidence="9">
    <location>
        <begin position="236"/>
        <end position="251"/>
    </location>
</feature>
<feature type="compositionally biased region" description="Low complexity" evidence="9">
    <location>
        <begin position="376"/>
        <end position="386"/>
    </location>
</feature>
<feature type="region of interest" description="Disordered" evidence="9">
    <location>
        <begin position="38"/>
        <end position="84"/>
    </location>
</feature>
<feature type="compositionally biased region" description="Acidic residues" evidence="9">
    <location>
        <begin position="44"/>
        <end position="82"/>
    </location>
</feature>
<organism evidence="10">
    <name type="scientific">Aphanomyces astaci</name>
    <name type="common">Crayfish plague agent</name>
    <dbReference type="NCBI Taxonomy" id="112090"/>
    <lineage>
        <taxon>Eukaryota</taxon>
        <taxon>Sar</taxon>
        <taxon>Stramenopiles</taxon>
        <taxon>Oomycota</taxon>
        <taxon>Saprolegniomycetes</taxon>
        <taxon>Saprolegniales</taxon>
        <taxon>Verrucalvaceae</taxon>
        <taxon>Aphanomyces</taxon>
    </lineage>
</organism>
<dbReference type="Gene3D" id="2.40.10.230">
    <property type="entry name" value="Probable tRNA pseudouridine synthase domain"/>
    <property type="match status" value="1"/>
</dbReference>
<feature type="compositionally biased region" description="Pro residues" evidence="9">
    <location>
        <begin position="353"/>
        <end position="375"/>
    </location>
</feature>
<evidence type="ECO:0000256" key="5">
    <source>
        <dbReference type="ARBA" id="ARBA00022552"/>
    </source>
</evidence>